<evidence type="ECO:0000256" key="3">
    <source>
        <dbReference type="ARBA" id="ARBA00023066"/>
    </source>
</evidence>
<feature type="transmembrane region" description="Helical" evidence="5">
    <location>
        <begin position="186"/>
        <end position="211"/>
    </location>
</feature>
<feature type="transmembrane region" description="Helical" evidence="5">
    <location>
        <begin position="66"/>
        <end position="86"/>
    </location>
</feature>
<keyword evidence="3 5" id="KW-0745">Spermidine biosynthesis</keyword>
<evidence type="ECO:0000256" key="1">
    <source>
        <dbReference type="ARBA" id="ARBA00007867"/>
    </source>
</evidence>
<dbReference type="NCBIfam" id="NF002956">
    <property type="entry name" value="PRK03612.1"/>
    <property type="match status" value="1"/>
</dbReference>
<sequence>MSQATPSPKNEFTGEGSLVNQPSQKRVTWFDDFLLLGIMAALAGCGLIYEYLLSHYAGRILGALEAAIYTMIGLMIVSMGIGAFAARKIRCAFTGFAVLELAIALCGALAIIITAGIIGFGHVLPVAIANEFNLAPDQVPDGGFIHAFQVLSQYIPYLWGIILGLMIGMEIPLIARVRQSLSEEHLLHNAGTIYGADYIGAGIGAAIWVGFMLAIDIQLAAAMTASVNLLAGLAFIWRFWHHIRFARLLLIGHIIACAILGVLAFKGPHWEQMFNNLLYKDHVVYTKSTRFQQLTFTERFRGSGKAPVYNLYINGRLQFSSSDEHIYHDFLVHPTLAASARHDNILIIGGGDGLGLKQVLKWAPKSVTLMDLDQGLVSLFKQPPADMPERLSRTLMSLNHNALNDPRVNIIYNDAFNGVDQLIGQNKKFDAIIIDLPDPSHPDLNKLYSDLFYRKVSELLSADGVVTIQSTSPYHAPLAFKSIGKTLSSSGFNISQYHHNVPSFGEWGWTSGTLSGANVKTRIDHLSQFPIEMDWLSLGMMKGAFEFPLHFYDDLDQVKPNNIGSLQLYRYHLHEWSDNEVSNLF</sequence>
<comment type="pathway">
    <text evidence="5">Amine and polyamine biosynthesis; spermidine biosynthesis; spermidine from putrescine: step 1/1.</text>
</comment>
<feature type="transmembrane region" description="Helical" evidence="5">
    <location>
        <begin position="217"/>
        <end position="236"/>
    </location>
</feature>
<dbReference type="PANTHER" id="PTHR43317:SF11">
    <property type="entry name" value="POLYAMINE AMINOPROPYLTRANSFERASE 2"/>
    <property type="match status" value="1"/>
</dbReference>
<evidence type="ECO:0000256" key="6">
    <source>
        <dbReference type="PROSITE-ProRule" id="PRU00354"/>
    </source>
</evidence>
<name>A0ABS5I137_9GAMM</name>
<dbReference type="SUPFAM" id="SSF53335">
    <property type="entry name" value="S-adenosyl-L-methionine-dependent methyltransferases"/>
    <property type="match status" value="1"/>
</dbReference>
<keyword evidence="5" id="KW-1133">Transmembrane helix</keyword>
<comment type="function">
    <text evidence="5">Catalyzes the irreversible transfer of a propylamine group from the amino donor S-adenosylmethioninamine (decarboxy-AdoMet) to putrescine (1,4-diaminobutane) to yield spermidine.</text>
</comment>
<feature type="transmembrane region" description="Helical" evidence="5">
    <location>
        <begin position="98"/>
        <end position="124"/>
    </location>
</feature>
<dbReference type="InterPro" id="IPR001045">
    <property type="entry name" value="Spermi_synthase"/>
</dbReference>
<dbReference type="RefSeq" id="WP_153661560.1">
    <property type="nucleotide sequence ID" value="NZ_JAAIKR010000004.1"/>
</dbReference>
<keyword evidence="5" id="KW-0812">Transmembrane</keyword>
<feature type="active site" description="Proton acceptor" evidence="5 6">
    <location>
        <position position="435"/>
    </location>
</feature>
<protein>
    <recommendedName>
        <fullName evidence="5">Polyamine aminopropyltransferase</fullName>
    </recommendedName>
    <alternativeName>
        <fullName evidence="5">Putrescine aminopropyltransferase</fullName>
        <shortName evidence="5">PAPT</shortName>
    </alternativeName>
    <alternativeName>
        <fullName evidence="5">Spermidine synthase</fullName>
        <shortName evidence="5">SPDS</shortName>
        <shortName evidence="5">SPDSY</shortName>
        <ecNumber evidence="5">2.5.1.16</ecNumber>
    </alternativeName>
</protein>
<reference evidence="8 9" key="1">
    <citation type="submission" date="2020-02" db="EMBL/GenBank/DDBJ databases">
        <title>Shewanella WXL01 sp. nov., a marine bacterium isolated from green algae in Luhuitou Fringing Reef (Northern South China Sea).</title>
        <authorList>
            <person name="Wang X."/>
        </authorList>
    </citation>
    <scope>NUCLEOTIDE SEQUENCE [LARGE SCALE GENOMIC DNA]</scope>
    <source>
        <strain evidence="8 9">MCCC 1A01895</strain>
    </source>
</reference>
<keyword evidence="2 5" id="KW-0808">Transferase</keyword>
<feature type="transmembrane region" description="Helical" evidence="5">
    <location>
        <begin position="154"/>
        <end position="174"/>
    </location>
</feature>
<dbReference type="Gene3D" id="3.40.50.150">
    <property type="entry name" value="Vaccinia Virus protein VP39"/>
    <property type="match status" value="1"/>
</dbReference>
<dbReference type="Proteomes" id="UP000811844">
    <property type="component" value="Unassembled WGS sequence"/>
</dbReference>
<feature type="binding site" evidence="5">
    <location>
        <position position="442"/>
    </location>
    <ligand>
        <name>S-methyl-5'-thioadenosine</name>
        <dbReference type="ChEBI" id="CHEBI:17509"/>
    </ligand>
</feature>
<comment type="catalytic activity">
    <reaction evidence="5">
        <text>S-adenosyl 3-(methylsulfanyl)propylamine + putrescine = S-methyl-5'-thioadenosine + spermidine + H(+)</text>
        <dbReference type="Rhea" id="RHEA:12721"/>
        <dbReference type="ChEBI" id="CHEBI:15378"/>
        <dbReference type="ChEBI" id="CHEBI:17509"/>
        <dbReference type="ChEBI" id="CHEBI:57443"/>
        <dbReference type="ChEBI" id="CHEBI:57834"/>
        <dbReference type="ChEBI" id="CHEBI:326268"/>
        <dbReference type="EC" id="2.5.1.16"/>
    </reaction>
</comment>
<dbReference type="HAMAP" id="MF_00198">
    <property type="entry name" value="Spermidine_synth"/>
    <property type="match status" value="1"/>
</dbReference>
<feature type="binding site" evidence="5">
    <location>
        <position position="292"/>
    </location>
    <ligand>
        <name>S-methyl-5'-thioadenosine</name>
        <dbReference type="ChEBI" id="CHEBI:17509"/>
    </ligand>
</feature>
<feature type="transmembrane region" description="Helical" evidence="5">
    <location>
        <begin position="33"/>
        <end position="54"/>
    </location>
</feature>
<feature type="domain" description="PABS" evidence="7">
    <location>
        <begin position="268"/>
        <end position="516"/>
    </location>
</feature>
<evidence type="ECO:0000256" key="2">
    <source>
        <dbReference type="ARBA" id="ARBA00022679"/>
    </source>
</evidence>
<dbReference type="Pfam" id="PF01564">
    <property type="entry name" value="Spermine_synth"/>
    <property type="match status" value="1"/>
</dbReference>
<dbReference type="PROSITE" id="PS51006">
    <property type="entry name" value="PABS_2"/>
    <property type="match status" value="1"/>
</dbReference>
<comment type="caution">
    <text evidence="5">Lacks conserved residue(s) required for the propagation of feature annotation.</text>
</comment>
<evidence type="ECO:0000313" key="8">
    <source>
        <dbReference type="EMBL" id="MBR9727737.1"/>
    </source>
</evidence>
<comment type="caution">
    <text evidence="8">The sequence shown here is derived from an EMBL/GenBank/DDBJ whole genome shotgun (WGS) entry which is preliminary data.</text>
</comment>
<keyword evidence="5" id="KW-0472">Membrane</keyword>
<dbReference type="PANTHER" id="PTHR43317">
    <property type="entry name" value="THERMOSPERMINE SYNTHASE ACAULIS5"/>
    <property type="match status" value="1"/>
</dbReference>
<keyword evidence="9" id="KW-1185">Reference proteome</keyword>
<proteinExistence type="inferred from homology"/>
<comment type="subcellular location">
    <subcellularLocation>
        <location evidence="5">Cell membrane</location>
        <topology evidence="5">Multi-pass membrane protein</topology>
    </subcellularLocation>
</comment>
<feature type="transmembrane region" description="Helical" evidence="5">
    <location>
        <begin position="248"/>
        <end position="265"/>
    </location>
</feature>
<dbReference type="EC" id="2.5.1.16" evidence="5"/>
<dbReference type="EMBL" id="JAAIKR010000004">
    <property type="protein sequence ID" value="MBR9727737.1"/>
    <property type="molecule type" value="Genomic_DNA"/>
</dbReference>
<evidence type="ECO:0000313" key="9">
    <source>
        <dbReference type="Proteomes" id="UP000811844"/>
    </source>
</evidence>
<feature type="binding site" evidence="5">
    <location>
        <position position="352"/>
    </location>
    <ligand>
        <name>spermidine</name>
        <dbReference type="ChEBI" id="CHEBI:57834"/>
    </ligand>
</feature>
<feature type="binding site" evidence="5">
    <location>
        <begin position="414"/>
        <end position="415"/>
    </location>
    <ligand>
        <name>S-methyl-5'-thioadenosine</name>
        <dbReference type="ChEBI" id="CHEBI:17509"/>
    </ligand>
</feature>
<comment type="similarity">
    <text evidence="1 5">Belongs to the spermidine/spermine synthase family.</text>
</comment>
<dbReference type="InterPro" id="IPR030374">
    <property type="entry name" value="PABS"/>
</dbReference>
<evidence type="ECO:0000256" key="5">
    <source>
        <dbReference type="HAMAP-Rule" id="MF_00198"/>
    </source>
</evidence>
<accession>A0ABS5I137</accession>
<evidence type="ECO:0000256" key="4">
    <source>
        <dbReference type="ARBA" id="ARBA00023115"/>
    </source>
</evidence>
<feature type="binding site" evidence="5">
    <location>
        <position position="371"/>
    </location>
    <ligand>
        <name>S-methyl-5'-thioadenosine</name>
        <dbReference type="ChEBI" id="CHEBI:17509"/>
    </ligand>
</feature>
<gene>
    <name evidence="5" type="primary">speE</name>
    <name evidence="8" type="ORF">G3R48_07030</name>
</gene>
<feature type="binding site" evidence="5">
    <location>
        <position position="328"/>
    </location>
    <ligand>
        <name>spermidine</name>
        <dbReference type="ChEBI" id="CHEBI:57834"/>
    </ligand>
</feature>
<keyword evidence="5" id="KW-1003">Cell membrane</keyword>
<keyword evidence="4 5" id="KW-0620">Polyamine biosynthesis</keyword>
<dbReference type="GO" id="GO:0004766">
    <property type="term" value="F:spermidine synthase activity"/>
    <property type="evidence" value="ECO:0007669"/>
    <property type="project" value="UniProtKB-EC"/>
</dbReference>
<organism evidence="8 9">
    <name type="scientific">Shewanella intestini</name>
    <dbReference type="NCBI Taxonomy" id="2017544"/>
    <lineage>
        <taxon>Bacteria</taxon>
        <taxon>Pseudomonadati</taxon>
        <taxon>Pseudomonadota</taxon>
        <taxon>Gammaproteobacteria</taxon>
        <taxon>Alteromonadales</taxon>
        <taxon>Shewanellaceae</taxon>
        <taxon>Shewanella</taxon>
    </lineage>
</organism>
<evidence type="ECO:0000259" key="7">
    <source>
        <dbReference type="PROSITE" id="PS51006"/>
    </source>
</evidence>
<comment type="subunit">
    <text evidence="5">Homodimer or homotetramer.</text>
</comment>
<dbReference type="InterPro" id="IPR029063">
    <property type="entry name" value="SAM-dependent_MTases_sf"/>
</dbReference>